<keyword evidence="2" id="KW-1185">Reference proteome</keyword>
<accession>A0AAD4N9R5</accession>
<gene>
    <name evidence="1" type="ORF">DdX_05882</name>
</gene>
<protein>
    <submittedName>
        <fullName evidence="1">Uncharacterized protein</fullName>
    </submittedName>
</protein>
<sequence length="167" mass="19091">MLLPAYNKQDRLAVRVMADTFHCSSIGVWAKCVDGWLVVKSIEEGQAAVWFRLLSSVGHIIQKLTPFMVSGCSPRSSSHHVIIQRAMIVRFLHIWRDFLQYKRMDSERGKPLVIGVVKVFESKKLCVDALCALVERQQHITETVKESSGRTVEYINKGSEQEKRFVD</sequence>
<evidence type="ECO:0000313" key="1">
    <source>
        <dbReference type="EMBL" id="KAI1718775.1"/>
    </source>
</evidence>
<dbReference type="AlphaFoldDB" id="A0AAD4N9R5"/>
<comment type="caution">
    <text evidence="1">The sequence shown here is derived from an EMBL/GenBank/DDBJ whole genome shotgun (WGS) entry which is preliminary data.</text>
</comment>
<reference evidence="1" key="1">
    <citation type="submission" date="2022-01" db="EMBL/GenBank/DDBJ databases">
        <title>Genome Sequence Resource for Two Populations of Ditylenchus destructor, the Migratory Endoparasitic Phytonematode.</title>
        <authorList>
            <person name="Zhang H."/>
            <person name="Lin R."/>
            <person name="Xie B."/>
        </authorList>
    </citation>
    <scope>NUCLEOTIDE SEQUENCE</scope>
    <source>
        <strain evidence="1">BazhouSP</strain>
    </source>
</reference>
<organism evidence="1 2">
    <name type="scientific">Ditylenchus destructor</name>
    <dbReference type="NCBI Taxonomy" id="166010"/>
    <lineage>
        <taxon>Eukaryota</taxon>
        <taxon>Metazoa</taxon>
        <taxon>Ecdysozoa</taxon>
        <taxon>Nematoda</taxon>
        <taxon>Chromadorea</taxon>
        <taxon>Rhabditida</taxon>
        <taxon>Tylenchina</taxon>
        <taxon>Tylenchomorpha</taxon>
        <taxon>Sphaerularioidea</taxon>
        <taxon>Anguinidae</taxon>
        <taxon>Anguininae</taxon>
        <taxon>Ditylenchus</taxon>
    </lineage>
</organism>
<dbReference type="Proteomes" id="UP001201812">
    <property type="component" value="Unassembled WGS sequence"/>
</dbReference>
<proteinExistence type="predicted"/>
<dbReference type="EMBL" id="JAKKPZ010000007">
    <property type="protein sequence ID" value="KAI1718775.1"/>
    <property type="molecule type" value="Genomic_DNA"/>
</dbReference>
<evidence type="ECO:0000313" key="2">
    <source>
        <dbReference type="Proteomes" id="UP001201812"/>
    </source>
</evidence>
<name>A0AAD4N9R5_9BILA</name>